<organism evidence="3 4">
    <name type="scientific">Lactobacillus phage 3-521</name>
    <dbReference type="NCBI Taxonomy" id="2510943"/>
    <lineage>
        <taxon>Viruses</taxon>
        <taxon>Duplodnaviria</taxon>
        <taxon>Heunggongvirae</taxon>
        <taxon>Uroviricota</taxon>
        <taxon>Caudoviricetes</taxon>
        <taxon>Herelleviridae</taxon>
        <taxon>Watanabevirus</taxon>
        <taxon>Watanabevirus wv3521</taxon>
    </lineage>
</organism>
<dbReference type="CDD" id="cd01043">
    <property type="entry name" value="DPS"/>
    <property type="match status" value="1"/>
</dbReference>
<dbReference type="InterPro" id="IPR002177">
    <property type="entry name" value="DPS_DNA-bd"/>
</dbReference>
<dbReference type="SUPFAM" id="SSF47240">
    <property type="entry name" value="Ferritin-like"/>
    <property type="match status" value="1"/>
</dbReference>
<dbReference type="GO" id="GO:0008199">
    <property type="term" value="F:ferric iron binding"/>
    <property type="evidence" value="ECO:0007669"/>
    <property type="project" value="InterPro"/>
</dbReference>
<sequence>MSDVLKSNVEYNYGNSIETMNQILADAHVLWVKTHQAHWYMINSRNVMSDFLILHDWLDKPLDFLLDLIDDVAERIVMLNGKPVSTLKTFLDSTTLQEEDIDYFEYSSDELLSRTVADFKAFRDELSNAIKIMDSEGNVSDSNKLQDDLSETNKYIWFMQATLGRTTLNNNFN</sequence>
<evidence type="ECO:0000313" key="4">
    <source>
        <dbReference type="Proteomes" id="UP000309991"/>
    </source>
</evidence>
<dbReference type="Gene3D" id="1.20.1260.10">
    <property type="match status" value="1"/>
</dbReference>
<dbReference type="InterPro" id="IPR012347">
    <property type="entry name" value="Ferritin-like"/>
</dbReference>
<reference evidence="3 4" key="1">
    <citation type="submission" date="2019-02" db="EMBL/GenBank/DDBJ databases">
        <title>Isolation of virulent Lactobacillus brevis phages.</title>
        <authorList>
            <person name="Feyereisen M."/>
            <person name="Mahony J."/>
            <person name="O'Sullivan T."/>
            <person name="van Sinderen D."/>
        </authorList>
    </citation>
    <scope>NUCLEOTIDE SEQUENCE [LARGE SCALE GENOMIC DNA]</scope>
</reference>
<gene>
    <name evidence="3" type="ORF">UCC3521_0028</name>
</gene>
<dbReference type="PROSITE" id="PS00819">
    <property type="entry name" value="DPS_2"/>
    <property type="match status" value="1"/>
</dbReference>
<evidence type="ECO:0000259" key="2">
    <source>
        <dbReference type="Pfam" id="PF00210"/>
    </source>
</evidence>
<name>A0A4Y5FEU5_9CAUD</name>
<proteinExistence type="inferred from homology"/>
<dbReference type="PANTHER" id="PTHR42932">
    <property type="entry name" value="GENERAL STRESS PROTEIN 20U"/>
    <property type="match status" value="1"/>
</dbReference>
<dbReference type="Pfam" id="PF00210">
    <property type="entry name" value="Ferritin"/>
    <property type="match status" value="1"/>
</dbReference>
<dbReference type="PANTHER" id="PTHR42932:SF1">
    <property type="entry name" value="GENERAL STRESS PROTEIN 20U"/>
    <property type="match status" value="1"/>
</dbReference>
<dbReference type="InterPro" id="IPR023188">
    <property type="entry name" value="DPS_DNA-bd_CS"/>
</dbReference>
<dbReference type="EMBL" id="MK504444">
    <property type="protein sequence ID" value="QBJ03566.1"/>
    <property type="molecule type" value="Genomic_DNA"/>
</dbReference>
<feature type="domain" description="Ferritin/DPS" evidence="2">
    <location>
        <begin position="18"/>
        <end position="166"/>
    </location>
</feature>
<accession>A0A4Y5FEU5</accession>
<dbReference type="Proteomes" id="UP000309991">
    <property type="component" value="Segment"/>
</dbReference>
<evidence type="ECO:0000313" key="3">
    <source>
        <dbReference type="EMBL" id="QBJ03566.1"/>
    </source>
</evidence>
<keyword evidence="4" id="KW-1185">Reference proteome</keyword>
<dbReference type="InterPro" id="IPR008331">
    <property type="entry name" value="Ferritin_DPS_dom"/>
</dbReference>
<evidence type="ECO:0000256" key="1">
    <source>
        <dbReference type="ARBA" id="ARBA00009497"/>
    </source>
</evidence>
<dbReference type="PIRSF" id="PIRSF005900">
    <property type="entry name" value="Dps"/>
    <property type="match status" value="1"/>
</dbReference>
<protein>
    <submittedName>
        <fullName evidence="3">DNA starvation/stationary phase protection protein</fullName>
    </submittedName>
</protein>
<dbReference type="GO" id="GO:0016722">
    <property type="term" value="F:oxidoreductase activity, acting on metal ions"/>
    <property type="evidence" value="ECO:0007669"/>
    <property type="project" value="InterPro"/>
</dbReference>
<comment type="similarity">
    <text evidence="1">Belongs to the Dps family.</text>
</comment>
<dbReference type="InterPro" id="IPR009078">
    <property type="entry name" value="Ferritin-like_SF"/>
</dbReference>